<dbReference type="OrthoDB" id="2957368at2"/>
<dbReference type="Pfam" id="PF18801">
    <property type="entry name" value="RapH_N"/>
    <property type="match status" value="1"/>
</dbReference>
<accession>A0A163S236</accession>
<evidence type="ECO:0000313" key="2">
    <source>
        <dbReference type="Proteomes" id="UP000076567"/>
    </source>
</evidence>
<sequence length="360" mass="43118">MSIDTVRIEEITHLLNDWYHEIRSRNLITSEKIRQELERKFQIIDVKQLPDLYIQYWLFEYRYLLLVEDFEQADKILTKIEPKRITHSILDFHYNFFKAIHHTVKENYSEARKYFEEAKKQLKWVSEPIEEGEFFYKIAEYYYHIEQPLLAVHNASIAKKTFNQDGYEIKQAGCENILGLSCILLKQYEQAEDYLLAGLDLVLKQKEESLSLLFRYNLGLLYSEQNLSLVAITHLNEAYEKRFRPHKTAFLLAREHYKLEQRNEAELLIEQGLGHCSELENNEYKYHLTLLRMFHNDFSETVFSEGITYFEREELWGYVQEYCEKAALTFLSMNQHDKACNCFFSAYKAKQKLVEKGLLK</sequence>
<dbReference type="EMBL" id="LRFC01000006">
    <property type="protein sequence ID" value="KZE67989.1"/>
    <property type="molecule type" value="Genomic_DNA"/>
</dbReference>
<dbReference type="InterPro" id="IPR011990">
    <property type="entry name" value="TPR-like_helical_dom_sf"/>
</dbReference>
<dbReference type="SUPFAM" id="SSF48452">
    <property type="entry name" value="TPR-like"/>
    <property type="match status" value="1"/>
</dbReference>
<comment type="caution">
    <text evidence="1">The sequence shown here is derived from an EMBL/GenBank/DDBJ whole genome shotgun (WGS) entry which is preliminary data.</text>
</comment>
<proteinExistence type="predicted"/>
<evidence type="ECO:0000313" key="1">
    <source>
        <dbReference type="EMBL" id="KZE67989.1"/>
    </source>
</evidence>
<dbReference type="RefSeq" id="WP_066238474.1">
    <property type="nucleotide sequence ID" value="NZ_LRFC01000006.1"/>
</dbReference>
<dbReference type="AlphaFoldDB" id="A0A163S236"/>
<reference evidence="2" key="1">
    <citation type="submission" date="2016-01" db="EMBL/GenBank/DDBJ databases">
        <title>Draft genome of Chromobacterium sp. F49.</title>
        <authorList>
            <person name="Hong K.W."/>
        </authorList>
    </citation>
    <scope>NUCLEOTIDE SEQUENCE [LARGE SCALE GENOMIC DNA]</scope>
    <source>
        <strain evidence="2">P7IIIA</strain>
    </source>
</reference>
<name>A0A163S236_9BACL</name>
<dbReference type="Gene3D" id="1.25.40.10">
    <property type="entry name" value="Tetratricopeptide repeat domain"/>
    <property type="match status" value="1"/>
</dbReference>
<gene>
    <name evidence="1" type="ORF">AWM68_17610</name>
</gene>
<organism evidence="1 2">
    <name type="scientific">Fictibacillus phosphorivorans</name>
    <dbReference type="NCBI Taxonomy" id="1221500"/>
    <lineage>
        <taxon>Bacteria</taxon>
        <taxon>Bacillati</taxon>
        <taxon>Bacillota</taxon>
        <taxon>Bacilli</taxon>
        <taxon>Bacillales</taxon>
        <taxon>Fictibacillaceae</taxon>
        <taxon>Fictibacillus</taxon>
    </lineage>
</organism>
<keyword evidence="2" id="KW-1185">Reference proteome</keyword>
<dbReference type="Proteomes" id="UP000076567">
    <property type="component" value="Unassembled WGS sequence"/>
</dbReference>
<protein>
    <submittedName>
        <fullName evidence="1">Uncharacterized protein</fullName>
    </submittedName>
</protein>